<accession>A0AAN4ATT2</accession>
<sequence>MTQIFIAGNVPSSKNSKRIARIKNKRGNIVATRLINSEVVEKYLKTYAFQWHFAGNVAEFHRQIKGKEKPYRIGFYFIRDSRRKFDYINAMQLPCDLMVKAGWIDDDNANEIIPVCLGYEVDKGNAGVRIEVLE</sequence>
<dbReference type="SUPFAM" id="SSF103084">
    <property type="entry name" value="Holliday junction resolvase RusA"/>
    <property type="match status" value="1"/>
</dbReference>
<name>A0AAN4ATT2_9FUSO</name>
<gene>
    <name evidence="1" type="primary">rusA</name>
    <name evidence="1" type="ORF">HMPREF1127_1051</name>
</gene>
<reference evidence="1 2" key="1">
    <citation type="submission" date="2012-07" db="EMBL/GenBank/DDBJ databases">
        <authorList>
            <person name="Durkin A.S."/>
            <person name="McCorrison J."/>
            <person name="Torralba M."/>
            <person name="Gillis M."/>
            <person name="Methe B."/>
            <person name="Sutton G."/>
            <person name="Nelson K.E."/>
        </authorList>
    </citation>
    <scope>NUCLEOTIDE SEQUENCE [LARGE SCALE GENOMIC DNA]</scope>
    <source>
        <strain evidence="1 2">Fnf 1007</strain>
    </source>
</reference>
<keyword evidence="1" id="KW-0378">Hydrolase</keyword>
<dbReference type="Gene3D" id="3.30.1330.70">
    <property type="entry name" value="Holliday junction resolvase RusA"/>
    <property type="match status" value="1"/>
</dbReference>
<dbReference type="Proteomes" id="UP000003120">
    <property type="component" value="Unassembled WGS sequence"/>
</dbReference>
<proteinExistence type="predicted"/>
<dbReference type="EMBL" id="ALKK01000011">
    <property type="protein sequence ID" value="EJU18725.1"/>
    <property type="molecule type" value="Genomic_DNA"/>
</dbReference>
<dbReference type="GO" id="GO:0000287">
    <property type="term" value="F:magnesium ion binding"/>
    <property type="evidence" value="ECO:0007669"/>
    <property type="project" value="InterPro"/>
</dbReference>
<dbReference type="GO" id="GO:0016787">
    <property type="term" value="F:hydrolase activity"/>
    <property type="evidence" value="ECO:0007669"/>
    <property type="project" value="UniProtKB-KW"/>
</dbReference>
<dbReference type="InterPro" id="IPR036614">
    <property type="entry name" value="RusA-like_sf"/>
</dbReference>
<evidence type="ECO:0000313" key="2">
    <source>
        <dbReference type="Proteomes" id="UP000003120"/>
    </source>
</evidence>
<dbReference type="AlphaFoldDB" id="A0AAN4ATT2"/>
<dbReference type="RefSeq" id="WP_005960337.1">
    <property type="nucleotide sequence ID" value="NZ_ALKK01000011.1"/>
</dbReference>
<comment type="caution">
    <text evidence="1">The sequence shown here is derived from an EMBL/GenBank/DDBJ whole genome shotgun (WGS) entry which is preliminary data.</text>
</comment>
<protein>
    <submittedName>
        <fullName evidence="1">Crossover junction endodeoxyribonuclease RusA</fullName>
        <ecNumber evidence="1">3.1.22.4</ecNumber>
    </submittedName>
</protein>
<dbReference type="GO" id="GO:0006310">
    <property type="term" value="P:DNA recombination"/>
    <property type="evidence" value="ECO:0007669"/>
    <property type="project" value="InterPro"/>
</dbReference>
<dbReference type="EC" id="3.1.22.4" evidence="1"/>
<dbReference type="GeneID" id="75075258"/>
<dbReference type="GO" id="GO:0006281">
    <property type="term" value="P:DNA repair"/>
    <property type="evidence" value="ECO:0007669"/>
    <property type="project" value="InterPro"/>
</dbReference>
<evidence type="ECO:0000313" key="1">
    <source>
        <dbReference type="EMBL" id="EJU18725.1"/>
    </source>
</evidence>
<organism evidence="1 2">
    <name type="scientific">Fusobacterium necrophorum subsp. funduliforme Fnf 1007</name>
    <dbReference type="NCBI Taxonomy" id="1161424"/>
    <lineage>
        <taxon>Bacteria</taxon>
        <taxon>Fusobacteriati</taxon>
        <taxon>Fusobacteriota</taxon>
        <taxon>Fusobacteriia</taxon>
        <taxon>Fusobacteriales</taxon>
        <taxon>Fusobacteriaceae</taxon>
        <taxon>Fusobacterium</taxon>
    </lineage>
</organism>